<dbReference type="AlphaFoldDB" id="A0A2P6NLV2"/>
<reference evidence="1 2" key="1">
    <citation type="journal article" date="2018" name="Genome Biol. Evol.">
        <title>Multiple Roots of Fruiting Body Formation in Amoebozoa.</title>
        <authorList>
            <person name="Hillmann F."/>
            <person name="Forbes G."/>
            <person name="Novohradska S."/>
            <person name="Ferling I."/>
            <person name="Riege K."/>
            <person name="Groth M."/>
            <person name="Westermann M."/>
            <person name="Marz M."/>
            <person name="Spaller T."/>
            <person name="Winckler T."/>
            <person name="Schaap P."/>
            <person name="Glockner G."/>
        </authorList>
    </citation>
    <scope>NUCLEOTIDE SEQUENCE [LARGE SCALE GENOMIC DNA]</scope>
    <source>
        <strain evidence="1 2">Jena</strain>
    </source>
</reference>
<keyword evidence="2" id="KW-1185">Reference proteome</keyword>
<evidence type="ECO:0000313" key="1">
    <source>
        <dbReference type="EMBL" id="PRP84941.1"/>
    </source>
</evidence>
<evidence type="ECO:0008006" key="3">
    <source>
        <dbReference type="Google" id="ProtNLM"/>
    </source>
</evidence>
<organism evidence="1 2">
    <name type="scientific">Planoprotostelium fungivorum</name>
    <dbReference type="NCBI Taxonomy" id="1890364"/>
    <lineage>
        <taxon>Eukaryota</taxon>
        <taxon>Amoebozoa</taxon>
        <taxon>Evosea</taxon>
        <taxon>Variosea</taxon>
        <taxon>Cavosteliida</taxon>
        <taxon>Cavosteliaceae</taxon>
        <taxon>Planoprotostelium</taxon>
    </lineage>
</organism>
<evidence type="ECO:0000313" key="2">
    <source>
        <dbReference type="Proteomes" id="UP000241769"/>
    </source>
</evidence>
<accession>A0A2P6NLV2</accession>
<feature type="non-terminal residue" evidence="1">
    <location>
        <position position="1"/>
    </location>
</feature>
<comment type="caution">
    <text evidence="1">The sequence shown here is derived from an EMBL/GenBank/DDBJ whole genome shotgun (WGS) entry which is preliminary data.</text>
</comment>
<proteinExistence type="predicted"/>
<protein>
    <recommendedName>
        <fullName evidence="3">DDE Tnp4 domain-containing protein</fullName>
    </recommendedName>
</protein>
<gene>
    <name evidence="1" type="ORF">PROFUN_07595</name>
</gene>
<sequence>QILIVSQDGGSHASYHQIPTFTTALDFMPKNSSNCSMNCRTTSISPEITAHLAHIGSSQQFYQQTDYGVSKAFVSRDVHHLLPILYCKLQHIRWPAIESDWVRASDFENTVAAIDCSTHYRNRVHPRQADYYRFDKKGFSITAQLICGLDGKIWRVDFGNGHNNDSGMVELTGLKDVLHQNPNLRNLADSGSGQHNGRDWQNNQKSLRSVVETVFAVVKWFSLAGGKYRGSPELQQLALGCIYQLVAQNLNNYPLRISLEAKGKPFKAFGQ</sequence>
<dbReference type="EMBL" id="MDYQ01000054">
    <property type="protein sequence ID" value="PRP84941.1"/>
    <property type="molecule type" value="Genomic_DNA"/>
</dbReference>
<dbReference type="Proteomes" id="UP000241769">
    <property type="component" value="Unassembled WGS sequence"/>
</dbReference>
<dbReference type="InParanoid" id="A0A2P6NLV2"/>
<name>A0A2P6NLV2_9EUKA</name>